<keyword evidence="2" id="KW-0472">Membrane</keyword>
<feature type="region of interest" description="Disordered" evidence="1">
    <location>
        <begin position="549"/>
        <end position="643"/>
    </location>
</feature>
<sequence>MTTSVAPGLCCYVIFSGILLLLASFCWQVEPHQEVALDLGLEARLLRSLAEQEAESLPLLVQAQAWMEPSFRALPKTSKGRVGARAAAHLVHTFFNTNFGINLRGLQEGNPFNPDPAKALADLSLLQTRASKLSQAMATALPANYAYTLREVAAYAAVLQRLIMKEVRIAFKVAWRLRNHTANELLAPKELRRVLASAVVLVNDWDLVLLQSSTLKLGTDATMIRRFRLHEKAAAQNAESWRQLKKLVAETARHVLPAADSYSFKSALPAFLELVWAYGSFQNADCQDMQALMRSLDETGHGRVSLKAFYGVPEAAGNKFFFRESSQKLHGLGLLDMSQSVPSILVTNYVNGAHNCVAPNPHFAICCIDECAGLLRRVEAAVEAPAAPAAKLLSIAREIMPEHNFTELADRLDGIAQMSGGQVQLHGRLFAQWLHLWQPYKCPYPHLPSVQIDQAQWKDKTHALSIKDKESYAKYFVDLADNSTENDPLGWWSNDEVLPLMEKEDAWSTSEKVIQYLFSFQFLAQLLIVISGMRDCILVVQESCPGRCRRKKNAWKDTHAGAEPKQDQPDGDDRSKDHKDDKTSLELPGKGKTRKSKMGEPSEVSTGTDASSKRFRQQGGEASKQPSRKEGSKAKKRSKTMAKDVAKLQKGMHQAVDLAPAPLDAQKLDEVEHEHFAIAKIYADAFEETSVDLPEVPEGAASQGDAARVLLDADHANSTPPMSTHQAIYQWLEPQDNEETIAETIAETMVETIAETGPLEVREPSPRLQPRLSSQALAGQHAQAGDAIVCHTALTQCRLQRGVSCLLWK</sequence>
<accession>A0A812NPI6</accession>
<dbReference type="OrthoDB" id="420968at2759"/>
<feature type="transmembrane region" description="Helical" evidence="2">
    <location>
        <begin position="6"/>
        <end position="27"/>
    </location>
</feature>
<keyword evidence="2" id="KW-1133">Transmembrane helix</keyword>
<protein>
    <submittedName>
        <fullName evidence="3">Uncharacterized protein</fullName>
    </submittedName>
</protein>
<evidence type="ECO:0000313" key="4">
    <source>
        <dbReference type="Proteomes" id="UP000604046"/>
    </source>
</evidence>
<evidence type="ECO:0000256" key="2">
    <source>
        <dbReference type="SAM" id="Phobius"/>
    </source>
</evidence>
<keyword evidence="2" id="KW-0812">Transmembrane</keyword>
<comment type="caution">
    <text evidence="3">The sequence shown here is derived from an EMBL/GenBank/DDBJ whole genome shotgun (WGS) entry which is preliminary data.</text>
</comment>
<dbReference type="Proteomes" id="UP000604046">
    <property type="component" value="Unassembled WGS sequence"/>
</dbReference>
<evidence type="ECO:0000313" key="3">
    <source>
        <dbReference type="EMBL" id="CAE7320647.1"/>
    </source>
</evidence>
<keyword evidence="4" id="KW-1185">Reference proteome</keyword>
<dbReference type="EMBL" id="CAJNDS010002091">
    <property type="protein sequence ID" value="CAE7320647.1"/>
    <property type="molecule type" value="Genomic_DNA"/>
</dbReference>
<feature type="compositionally biased region" description="Basic and acidic residues" evidence="1">
    <location>
        <begin position="554"/>
        <end position="584"/>
    </location>
</feature>
<proteinExistence type="predicted"/>
<organism evidence="3 4">
    <name type="scientific">Symbiodinium natans</name>
    <dbReference type="NCBI Taxonomy" id="878477"/>
    <lineage>
        <taxon>Eukaryota</taxon>
        <taxon>Sar</taxon>
        <taxon>Alveolata</taxon>
        <taxon>Dinophyceae</taxon>
        <taxon>Suessiales</taxon>
        <taxon>Symbiodiniaceae</taxon>
        <taxon>Symbiodinium</taxon>
    </lineage>
</organism>
<gene>
    <name evidence="3" type="ORF">SNAT2548_LOCUS16808</name>
</gene>
<dbReference type="AlphaFoldDB" id="A0A812NPI6"/>
<evidence type="ECO:0000256" key="1">
    <source>
        <dbReference type="SAM" id="MobiDB-lite"/>
    </source>
</evidence>
<reference evidence="3" key="1">
    <citation type="submission" date="2021-02" db="EMBL/GenBank/DDBJ databases">
        <authorList>
            <person name="Dougan E. K."/>
            <person name="Rhodes N."/>
            <person name="Thang M."/>
            <person name="Chan C."/>
        </authorList>
    </citation>
    <scope>NUCLEOTIDE SEQUENCE</scope>
</reference>
<name>A0A812NPI6_9DINO</name>